<dbReference type="InterPro" id="IPR029510">
    <property type="entry name" value="Ald_DH_CS_GLU"/>
</dbReference>
<feature type="active site" evidence="3">
    <location>
        <position position="289"/>
    </location>
</feature>
<evidence type="ECO:0000256" key="3">
    <source>
        <dbReference type="PROSITE-ProRule" id="PRU10007"/>
    </source>
</evidence>
<dbReference type="Proteomes" id="UP000559256">
    <property type="component" value="Unassembled WGS sequence"/>
</dbReference>
<dbReference type="SUPFAM" id="SSF53720">
    <property type="entry name" value="ALDH-like"/>
    <property type="match status" value="1"/>
</dbReference>
<evidence type="ECO:0000313" key="7">
    <source>
        <dbReference type="Proteomes" id="UP000559256"/>
    </source>
</evidence>
<protein>
    <recommendedName>
        <fullName evidence="5">Aldehyde dehydrogenase domain-containing protein</fullName>
    </recommendedName>
</protein>
<comment type="caution">
    <text evidence="6">The sequence shown here is derived from an EMBL/GenBank/DDBJ whole genome shotgun (WGS) entry which is preliminary data.</text>
</comment>
<feature type="domain" description="Aldehyde dehydrogenase" evidence="5">
    <location>
        <begin position="35"/>
        <end position="514"/>
    </location>
</feature>
<evidence type="ECO:0000256" key="4">
    <source>
        <dbReference type="RuleBase" id="RU003345"/>
    </source>
</evidence>
<gene>
    <name evidence="6" type="ORF">D9758_006895</name>
</gene>
<dbReference type="FunFam" id="3.40.309.10:FF:000012">
    <property type="entry name" value="Betaine aldehyde dehydrogenase"/>
    <property type="match status" value="1"/>
</dbReference>
<dbReference type="Pfam" id="PF00171">
    <property type="entry name" value="Aldedh"/>
    <property type="match status" value="1"/>
</dbReference>
<dbReference type="EMBL" id="JAACJM010000011">
    <property type="protein sequence ID" value="KAF5370379.1"/>
    <property type="molecule type" value="Genomic_DNA"/>
</dbReference>
<dbReference type="InterPro" id="IPR016162">
    <property type="entry name" value="Ald_DH_N"/>
</dbReference>
<dbReference type="FunFam" id="3.40.605.10:FF:000007">
    <property type="entry name" value="NAD/NADP-dependent betaine aldehyde dehydrogenase"/>
    <property type="match status" value="1"/>
</dbReference>
<organism evidence="6 7">
    <name type="scientific">Tetrapyrgos nigripes</name>
    <dbReference type="NCBI Taxonomy" id="182062"/>
    <lineage>
        <taxon>Eukaryota</taxon>
        <taxon>Fungi</taxon>
        <taxon>Dikarya</taxon>
        <taxon>Basidiomycota</taxon>
        <taxon>Agaricomycotina</taxon>
        <taxon>Agaricomycetes</taxon>
        <taxon>Agaricomycetidae</taxon>
        <taxon>Agaricales</taxon>
        <taxon>Marasmiineae</taxon>
        <taxon>Marasmiaceae</taxon>
        <taxon>Tetrapyrgos</taxon>
    </lineage>
</organism>
<dbReference type="InterPro" id="IPR016163">
    <property type="entry name" value="Ald_DH_C"/>
</dbReference>
<dbReference type="PROSITE" id="PS00070">
    <property type="entry name" value="ALDEHYDE_DEHYDR_CYS"/>
    <property type="match status" value="1"/>
</dbReference>
<dbReference type="GO" id="GO:0004030">
    <property type="term" value="F:aldehyde dehydrogenase [NAD(P)+] activity"/>
    <property type="evidence" value="ECO:0007669"/>
    <property type="project" value="UniProtKB-ARBA"/>
</dbReference>
<evidence type="ECO:0000313" key="6">
    <source>
        <dbReference type="EMBL" id="KAF5370379.1"/>
    </source>
</evidence>
<reference evidence="6 7" key="1">
    <citation type="journal article" date="2020" name="ISME J.">
        <title>Uncovering the hidden diversity of litter-decomposition mechanisms in mushroom-forming fungi.</title>
        <authorList>
            <person name="Floudas D."/>
            <person name="Bentzer J."/>
            <person name="Ahren D."/>
            <person name="Johansson T."/>
            <person name="Persson P."/>
            <person name="Tunlid A."/>
        </authorList>
    </citation>
    <scope>NUCLEOTIDE SEQUENCE [LARGE SCALE GENOMIC DNA]</scope>
    <source>
        <strain evidence="6 7">CBS 291.85</strain>
    </source>
</reference>
<evidence type="ECO:0000256" key="2">
    <source>
        <dbReference type="ARBA" id="ARBA00023002"/>
    </source>
</evidence>
<proteinExistence type="inferred from homology"/>
<dbReference type="InterPro" id="IPR016160">
    <property type="entry name" value="Ald_DH_CS_CYS"/>
</dbReference>
<sequence length="522" mass="56394">MSEIFKLELDTPAYKGGISFPTGLFIDGKFVKPVEQGKIDVVNPSTGRVITSVSVGTSKDVDIAVDAARKAYKTSWGLKVPGSVRGQMLLKLASLIEQNLDEFAALESLNVGKPFAVSKIADIMSTVACLRYYGGWADKVHGKTIEVSCDPSNWRSSHAYVMNILKTNENKLAYTRHEPYGVVGQIVPWNFPLSMASWKIGPALATGNCIILKPSEITPLTALKLASLVNEAGFPPGVINIVNGYGNTVGQSMAEHPHISKVAFTGSTLTGRKIQEASAKSNLKVVTLELGGKSPHIIFDDANLEQAVKWAVRGVFANGGQVCTAGSRIYLQEGIYDQFLQLFTEAAQNLSKNTGDPFGQGVLHGPQASSMQLDRVMSYIDSAKTDGATIHFGGERHGTEGFFVKPTIFTDCRPEMKIVREEIFGPCAAIIKFKTEEEVIEMANNTTYGLAAGVFTENSARGIRMAHALEAGSTFINCYNTLDTAIPFGGYKQSGIGRELGEYALDTYTQVKAVHVNLGMKL</sequence>
<keyword evidence="7" id="KW-1185">Reference proteome</keyword>
<dbReference type="InterPro" id="IPR015590">
    <property type="entry name" value="Aldehyde_DH_dom"/>
</dbReference>
<dbReference type="PANTHER" id="PTHR11699">
    <property type="entry name" value="ALDEHYDE DEHYDROGENASE-RELATED"/>
    <property type="match status" value="1"/>
</dbReference>
<dbReference type="FunFam" id="3.40.605.10:FF:000026">
    <property type="entry name" value="Aldehyde dehydrogenase, putative"/>
    <property type="match status" value="1"/>
</dbReference>
<dbReference type="OrthoDB" id="310895at2759"/>
<dbReference type="Gene3D" id="3.40.309.10">
    <property type="entry name" value="Aldehyde Dehydrogenase, Chain A, domain 2"/>
    <property type="match status" value="1"/>
</dbReference>
<dbReference type="InterPro" id="IPR016161">
    <property type="entry name" value="Ald_DH/histidinol_DH"/>
</dbReference>
<keyword evidence="2 4" id="KW-0560">Oxidoreductase</keyword>
<comment type="similarity">
    <text evidence="1 4">Belongs to the aldehyde dehydrogenase family.</text>
</comment>
<dbReference type="AlphaFoldDB" id="A0A8H5GSX8"/>
<dbReference type="CDD" id="cd07091">
    <property type="entry name" value="ALDH_F1-2_Ald2-like"/>
    <property type="match status" value="1"/>
</dbReference>
<evidence type="ECO:0000259" key="5">
    <source>
        <dbReference type="Pfam" id="PF00171"/>
    </source>
</evidence>
<dbReference type="PROSITE" id="PS00687">
    <property type="entry name" value="ALDEHYDE_DEHYDR_GLU"/>
    <property type="match status" value="1"/>
</dbReference>
<name>A0A8H5GSX8_9AGAR</name>
<evidence type="ECO:0000256" key="1">
    <source>
        <dbReference type="ARBA" id="ARBA00009986"/>
    </source>
</evidence>
<accession>A0A8H5GSX8</accession>
<dbReference type="Gene3D" id="3.40.605.10">
    <property type="entry name" value="Aldehyde Dehydrogenase, Chain A, domain 1"/>
    <property type="match status" value="1"/>
</dbReference>